<evidence type="ECO:0000259" key="1">
    <source>
        <dbReference type="Pfam" id="PF12728"/>
    </source>
</evidence>
<feature type="domain" description="Helix-turn-helix" evidence="1">
    <location>
        <begin position="60"/>
        <end position="107"/>
    </location>
</feature>
<dbReference type="NCBIfam" id="TIGR01764">
    <property type="entry name" value="excise"/>
    <property type="match status" value="1"/>
</dbReference>
<keyword evidence="3" id="KW-1185">Reference proteome</keyword>
<evidence type="ECO:0000313" key="3">
    <source>
        <dbReference type="Proteomes" id="UP000252733"/>
    </source>
</evidence>
<organism evidence="2 3">
    <name type="scientific">Marinilabilia salmonicolor</name>
    <dbReference type="NCBI Taxonomy" id="989"/>
    <lineage>
        <taxon>Bacteria</taxon>
        <taxon>Pseudomonadati</taxon>
        <taxon>Bacteroidota</taxon>
        <taxon>Bacteroidia</taxon>
        <taxon>Marinilabiliales</taxon>
        <taxon>Marinilabiliaceae</taxon>
        <taxon>Marinilabilia</taxon>
    </lineage>
</organism>
<dbReference type="EMBL" id="QPIZ01000026">
    <property type="protein sequence ID" value="RCW29686.1"/>
    <property type="molecule type" value="Genomic_DNA"/>
</dbReference>
<dbReference type="GO" id="GO:0003677">
    <property type="term" value="F:DNA binding"/>
    <property type="evidence" value="ECO:0007669"/>
    <property type="project" value="InterPro"/>
</dbReference>
<dbReference type="InterPro" id="IPR010093">
    <property type="entry name" value="SinI_DNA-bd"/>
</dbReference>
<dbReference type="InterPro" id="IPR009061">
    <property type="entry name" value="DNA-bd_dom_put_sf"/>
</dbReference>
<dbReference type="InterPro" id="IPR041657">
    <property type="entry name" value="HTH_17"/>
</dbReference>
<sequence>MVCRVWHRKIPALLNFKHKCMETQTLQNPFEVLMSEIRLLRTELASLSGHIVSISDKEIFDTEQAAKIIGVHRNTLVQILRRGEIKAQRSGRKYIITREALDEFLAESKTTGRRPYRGH</sequence>
<gene>
    <name evidence="2" type="ORF">DFO77_12643</name>
</gene>
<accession>A0A368ULP6</accession>
<reference evidence="2 3" key="1">
    <citation type="submission" date="2018-07" db="EMBL/GenBank/DDBJ databases">
        <title>Freshwater and sediment microbial communities from various areas in North America, analyzing microbe dynamics in response to fracking.</title>
        <authorList>
            <person name="Lamendella R."/>
        </authorList>
    </citation>
    <scope>NUCLEOTIDE SEQUENCE [LARGE SCALE GENOMIC DNA]</scope>
    <source>
        <strain evidence="2 3">160A</strain>
    </source>
</reference>
<dbReference type="Proteomes" id="UP000252733">
    <property type="component" value="Unassembled WGS sequence"/>
</dbReference>
<comment type="caution">
    <text evidence="2">The sequence shown here is derived from an EMBL/GenBank/DDBJ whole genome shotgun (WGS) entry which is preliminary data.</text>
</comment>
<evidence type="ECO:0000313" key="2">
    <source>
        <dbReference type="EMBL" id="RCW29686.1"/>
    </source>
</evidence>
<proteinExistence type="predicted"/>
<dbReference type="Pfam" id="PF12728">
    <property type="entry name" value="HTH_17"/>
    <property type="match status" value="1"/>
</dbReference>
<dbReference type="AlphaFoldDB" id="A0A368ULP6"/>
<protein>
    <submittedName>
        <fullName evidence="2">Excisionase family DNA binding protein</fullName>
    </submittedName>
</protein>
<dbReference type="SUPFAM" id="SSF46955">
    <property type="entry name" value="Putative DNA-binding domain"/>
    <property type="match status" value="1"/>
</dbReference>
<name>A0A368ULP6_9BACT</name>